<dbReference type="PANTHER" id="PTHR30348">
    <property type="entry name" value="UNCHARACTERIZED PROTEIN YECE"/>
    <property type="match status" value="1"/>
</dbReference>
<dbReference type="InterPro" id="IPR036520">
    <property type="entry name" value="UPF0759_sf"/>
</dbReference>
<dbReference type="SUPFAM" id="SSF117396">
    <property type="entry name" value="TM1631-like"/>
    <property type="match status" value="1"/>
</dbReference>
<dbReference type="Pfam" id="PF01904">
    <property type="entry name" value="DUF72"/>
    <property type="match status" value="1"/>
</dbReference>
<comment type="caution">
    <text evidence="1">The sequence shown here is derived from an EMBL/GenBank/DDBJ whole genome shotgun (WGS) entry which is preliminary data.</text>
</comment>
<reference evidence="1 2" key="1">
    <citation type="journal article" date="2015" name="Genome Announc.">
        <title>Genome Assemblies of Three Soil-Associated Devosia species: D. insulae, D. limi, and D. soli.</title>
        <authorList>
            <person name="Hassan Y.I."/>
            <person name="Lepp D."/>
            <person name="Zhou T."/>
        </authorList>
    </citation>
    <scope>NUCLEOTIDE SEQUENCE [LARGE SCALE GENOMIC DNA]</scope>
    <source>
        <strain evidence="1 2">DS-56</strain>
    </source>
</reference>
<keyword evidence="2" id="KW-1185">Reference proteome</keyword>
<name>A0A1E5XHD2_9HYPH</name>
<evidence type="ECO:0000313" key="2">
    <source>
        <dbReference type="Proteomes" id="UP000095463"/>
    </source>
</evidence>
<dbReference type="EMBL" id="LAJE02000402">
    <property type="protein sequence ID" value="OEO28002.1"/>
    <property type="molecule type" value="Genomic_DNA"/>
</dbReference>
<gene>
    <name evidence="1" type="ORF">VW23_006760</name>
</gene>
<dbReference type="Gene3D" id="3.20.20.410">
    <property type="entry name" value="Protein of unknown function UPF0759"/>
    <property type="match status" value="1"/>
</dbReference>
<dbReference type="OrthoDB" id="9780310at2"/>
<dbReference type="Proteomes" id="UP000095463">
    <property type="component" value="Unassembled WGS sequence"/>
</dbReference>
<dbReference type="PANTHER" id="PTHR30348:SF4">
    <property type="entry name" value="DUF72 DOMAIN-CONTAINING PROTEIN"/>
    <property type="match status" value="1"/>
</dbReference>
<dbReference type="AlphaFoldDB" id="A0A1E5XHD2"/>
<dbReference type="InterPro" id="IPR002763">
    <property type="entry name" value="DUF72"/>
</dbReference>
<dbReference type="RefSeq" id="WP_069912668.1">
    <property type="nucleotide sequence ID" value="NZ_LAJE02000402.1"/>
</dbReference>
<accession>A0A1E5XHD2</accession>
<evidence type="ECO:0000313" key="1">
    <source>
        <dbReference type="EMBL" id="OEO28002.1"/>
    </source>
</evidence>
<proteinExistence type="predicted"/>
<organism evidence="1 2">
    <name type="scientific">Devosia insulae DS-56</name>
    <dbReference type="NCBI Taxonomy" id="1116389"/>
    <lineage>
        <taxon>Bacteria</taxon>
        <taxon>Pseudomonadati</taxon>
        <taxon>Pseudomonadota</taxon>
        <taxon>Alphaproteobacteria</taxon>
        <taxon>Hyphomicrobiales</taxon>
        <taxon>Devosiaceae</taxon>
        <taxon>Devosia</taxon>
    </lineage>
</organism>
<protein>
    <recommendedName>
        <fullName evidence="3">DUF72 domain-containing protein</fullName>
    </recommendedName>
</protein>
<sequence length="288" mass="32115">MAGTIRLGTAGWVFEAWRKSYYPDGLKQKDELAWSSARLGNIEINATFYSHQKAASFENWAGQTPDSFVFSVKGHQLVTHIKRLKDVEIPLANFFASGVMALGKKLGPFCWQLPGNSKYDPERMEAFLALLPQTPEALLAMAGRSQGLKNEPYLDVTGITRVRHAIEVRHDSFAVPQFIEQLRKYNVALVVSDTSDWIYVDQTADFAYARLQGAPGAEAYSTEERTKRGQWLADLAAGRPIGWTYITAPEDDPPERDVFAFFVSTDKEHAPENARAVMVELGLKGPGE</sequence>
<evidence type="ECO:0008006" key="3">
    <source>
        <dbReference type="Google" id="ProtNLM"/>
    </source>
</evidence>